<keyword evidence="6 17" id="KW-0812">Transmembrane</keyword>
<evidence type="ECO:0000256" key="14">
    <source>
        <dbReference type="ARBA" id="ARBA00023065"/>
    </source>
</evidence>
<dbReference type="Pfam" id="PF13246">
    <property type="entry name" value="Cation_ATPase"/>
    <property type="match status" value="1"/>
</dbReference>
<dbReference type="InterPro" id="IPR008250">
    <property type="entry name" value="ATPase_P-typ_transduc_dom_A_sf"/>
</dbReference>
<evidence type="ECO:0000256" key="4">
    <source>
        <dbReference type="ARBA" id="ARBA00022553"/>
    </source>
</evidence>
<keyword evidence="8" id="KW-0106">Calcium</keyword>
<dbReference type="InterPro" id="IPR059000">
    <property type="entry name" value="ATPase_P-type_domA"/>
</dbReference>
<dbReference type="InterPro" id="IPR044492">
    <property type="entry name" value="P_typ_ATPase_HD_dom"/>
</dbReference>
<dbReference type="SUPFAM" id="SSF81660">
    <property type="entry name" value="Metal cation-transporting ATPase, ATP-binding domain N"/>
    <property type="match status" value="1"/>
</dbReference>
<dbReference type="InterPro" id="IPR023298">
    <property type="entry name" value="ATPase_P-typ_TM_dom_sf"/>
</dbReference>
<dbReference type="GO" id="GO:0005388">
    <property type="term" value="F:P-type calcium transporter activity"/>
    <property type="evidence" value="ECO:0007669"/>
    <property type="project" value="UniProtKB-EC"/>
</dbReference>
<feature type="transmembrane region" description="Helical" evidence="17">
    <location>
        <begin position="257"/>
        <end position="277"/>
    </location>
</feature>
<evidence type="ECO:0000256" key="10">
    <source>
        <dbReference type="ARBA" id="ARBA00022842"/>
    </source>
</evidence>
<dbReference type="FunFam" id="1.20.1110.10:FF:000065">
    <property type="entry name" value="Sarcoplasmic/endoplasmic reticulum calcium ATPase 1"/>
    <property type="match status" value="1"/>
</dbReference>
<dbReference type="InterPro" id="IPR004014">
    <property type="entry name" value="ATPase_P-typ_cation-transptr_N"/>
</dbReference>
<dbReference type="Gene3D" id="2.70.150.10">
    <property type="entry name" value="Calcium-transporting ATPase, cytoplasmic transduction domain A"/>
    <property type="match status" value="1"/>
</dbReference>
<dbReference type="CDD" id="cd02083">
    <property type="entry name" value="P-type_ATPase_SERCA"/>
    <property type="match status" value="1"/>
</dbReference>
<dbReference type="InterPro" id="IPR018303">
    <property type="entry name" value="ATPase_P-typ_P_site"/>
</dbReference>
<evidence type="ECO:0000256" key="9">
    <source>
        <dbReference type="ARBA" id="ARBA00022840"/>
    </source>
</evidence>
<comment type="caution">
    <text evidence="19">The sequence shown here is derived from an EMBL/GenBank/DDBJ whole genome shotgun (WGS) entry which is preliminary data.</text>
</comment>
<dbReference type="FunFam" id="1.20.1110.10:FF:000037">
    <property type="entry name" value="Calcium-transporting ATPase, putative"/>
    <property type="match status" value="1"/>
</dbReference>
<feature type="transmembrane region" description="Helical" evidence="17">
    <location>
        <begin position="851"/>
        <end position="875"/>
    </location>
</feature>
<evidence type="ECO:0000256" key="1">
    <source>
        <dbReference type="ARBA" id="ARBA00004326"/>
    </source>
</evidence>
<dbReference type="Pfam" id="PF08282">
    <property type="entry name" value="Hydrolase_3"/>
    <property type="match status" value="1"/>
</dbReference>
<evidence type="ECO:0000256" key="11">
    <source>
        <dbReference type="ARBA" id="ARBA00022951"/>
    </source>
</evidence>
<dbReference type="Gene3D" id="1.20.1110.10">
    <property type="entry name" value="Calcium-transporting ATPase, transmembrane domain"/>
    <property type="match status" value="1"/>
</dbReference>
<dbReference type="Pfam" id="PF00689">
    <property type="entry name" value="Cation_ATPase_C"/>
    <property type="match status" value="1"/>
</dbReference>
<keyword evidence="20" id="KW-1185">Reference proteome</keyword>
<dbReference type="GO" id="GO:0016020">
    <property type="term" value="C:membrane"/>
    <property type="evidence" value="ECO:0007669"/>
    <property type="project" value="InterPro"/>
</dbReference>
<evidence type="ECO:0000313" key="19">
    <source>
        <dbReference type="EMBL" id="GJQ10741.1"/>
    </source>
</evidence>
<name>A0A9C7PVL3_9RHOD</name>
<keyword evidence="5" id="KW-0109">Calcium transport</keyword>
<keyword evidence="13 17" id="KW-1133">Transmembrane helix</keyword>
<dbReference type="SUPFAM" id="SSF56784">
    <property type="entry name" value="HAD-like"/>
    <property type="match status" value="1"/>
</dbReference>
<dbReference type="SUPFAM" id="SSF81665">
    <property type="entry name" value="Calcium ATPase, transmembrane domain M"/>
    <property type="match status" value="1"/>
</dbReference>
<keyword evidence="14" id="KW-0406">Ion transport</keyword>
<dbReference type="EMBL" id="BQMJ01000018">
    <property type="protein sequence ID" value="GJQ10741.1"/>
    <property type="molecule type" value="Genomic_DNA"/>
</dbReference>
<dbReference type="InterPro" id="IPR023299">
    <property type="entry name" value="ATPase_P-typ_cyto_dom_N"/>
</dbReference>
<proteinExistence type="inferred from homology"/>
<dbReference type="FunFam" id="2.70.150.10:FF:000014">
    <property type="entry name" value="Calcium-transporting ATPase, putative"/>
    <property type="match status" value="1"/>
</dbReference>
<reference evidence="19" key="2">
    <citation type="submission" date="2022-01" db="EMBL/GenBank/DDBJ databases">
        <authorList>
            <person name="Hirooka S."/>
            <person name="Miyagishima S.Y."/>
        </authorList>
    </citation>
    <scope>NUCLEOTIDE SEQUENCE</scope>
    <source>
        <strain evidence="19">NBRC 102759</strain>
    </source>
</reference>
<comment type="subcellular location">
    <subcellularLocation>
        <location evidence="1">Sarcoplasmic reticulum membrane</location>
        <topology evidence="1">Multi-pass membrane protein</topology>
    </subcellularLocation>
</comment>
<dbReference type="PRINTS" id="PR00121">
    <property type="entry name" value="NAKATPASE"/>
</dbReference>
<keyword evidence="12" id="KW-1278">Translocase</keyword>
<dbReference type="OrthoDB" id="3352408at2759"/>
<evidence type="ECO:0000256" key="3">
    <source>
        <dbReference type="ARBA" id="ARBA00022448"/>
    </source>
</evidence>
<feature type="transmembrane region" description="Helical" evidence="17">
    <location>
        <begin position="986"/>
        <end position="1004"/>
    </location>
</feature>
<dbReference type="AlphaFoldDB" id="A0A9C7PVL3"/>
<dbReference type="SMART" id="SM00831">
    <property type="entry name" value="Cation_ATPase_N"/>
    <property type="match status" value="1"/>
</dbReference>
<gene>
    <name evidence="19" type="ORF">GpartN1_g2532.t1</name>
</gene>
<organism evidence="19 20">
    <name type="scientific">Galdieria partita</name>
    <dbReference type="NCBI Taxonomy" id="83374"/>
    <lineage>
        <taxon>Eukaryota</taxon>
        <taxon>Rhodophyta</taxon>
        <taxon>Bangiophyceae</taxon>
        <taxon>Galdieriales</taxon>
        <taxon>Galdieriaceae</taxon>
        <taxon>Galdieria</taxon>
    </lineage>
</organism>
<comment type="similarity">
    <text evidence="16">Belongs to the cation transport ATPase (P-type) (TC 3.A.3) family.</text>
</comment>
<dbReference type="SFLD" id="SFLDF00027">
    <property type="entry name" value="p-type_atpase"/>
    <property type="match status" value="1"/>
</dbReference>
<dbReference type="NCBIfam" id="TIGR01494">
    <property type="entry name" value="ATPase_P-type"/>
    <property type="match status" value="2"/>
</dbReference>
<dbReference type="FunFam" id="3.40.50.1000:FF:000005">
    <property type="entry name" value="Calcium-transporting ATPase 1"/>
    <property type="match status" value="1"/>
</dbReference>
<evidence type="ECO:0000256" key="6">
    <source>
        <dbReference type="ARBA" id="ARBA00022692"/>
    </source>
</evidence>
<dbReference type="GO" id="GO:0016887">
    <property type="term" value="F:ATP hydrolysis activity"/>
    <property type="evidence" value="ECO:0007669"/>
    <property type="project" value="InterPro"/>
</dbReference>
<dbReference type="Pfam" id="PF00122">
    <property type="entry name" value="E1-E2_ATPase"/>
    <property type="match status" value="1"/>
</dbReference>
<feature type="transmembrane region" description="Helical" evidence="17">
    <location>
        <begin position="778"/>
        <end position="799"/>
    </location>
</feature>
<protein>
    <recommendedName>
        <fullName evidence="2">P-type Ca(2+) transporter</fullName>
        <ecNumber evidence="2">7.2.2.10</ecNumber>
    </recommendedName>
</protein>
<evidence type="ECO:0000256" key="5">
    <source>
        <dbReference type="ARBA" id="ARBA00022568"/>
    </source>
</evidence>
<feature type="transmembrane region" description="Helical" evidence="17">
    <location>
        <begin position="84"/>
        <end position="107"/>
    </location>
</feature>
<feature type="transmembrane region" description="Helical" evidence="17">
    <location>
        <begin position="61"/>
        <end position="78"/>
    </location>
</feature>
<dbReference type="GO" id="GO:0005524">
    <property type="term" value="F:ATP binding"/>
    <property type="evidence" value="ECO:0007669"/>
    <property type="project" value="UniProtKB-KW"/>
</dbReference>
<keyword evidence="15 17" id="KW-0472">Membrane</keyword>
<dbReference type="PROSITE" id="PS00154">
    <property type="entry name" value="ATPASE_E1_E2"/>
    <property type="match status" value="1"/>
</dbReference>
<feature type="transmembrane region" description="Helical" evidence="17">
    <location>
        <begin position="289"/>
        <end position="316"/>
    </location>
</feature>
<keyword evidence="9" id="KW-0067">ATP-binding</keyword>
<dbReference type="PANTHER" id="PTHR42861">
    <property type="entry name" value="CALCIUM-TRANSPORTING ATPASE"/>
    <property type="match status" value="1"/>
</dbReference>
<dbReference type="SFLD" id="SFLDG00002">
    <property type="entry name" value="C1.7:_P-type_atpase_like"/>
    <property type="match status" value="1"/>
</dbReference>
<dbReference type="Proteomes" id="UP001061958">
    <property type="component" value="Unassembled WGS sequence"/>
</dbReference>
<dbReference type="InterPro" id="IPR006068">
    <property type="entry name" value="ATPase_P-typ_cation-transptr_C"/>
</dbReference>
<evidence type="ECO:0000256" key="17">
    <source>
        <dbReference type="SAM" id="Phobius"/>
    </source>
</evidence>
<sequence length="1017" mass="112729">MEHAWCYKPEQVLHFFRVREERGLANQQVQENRSFYGANVIPKEEATPLWKLILEQFKDRLVLILLAAAFVSFLFAIFEDAEDRLSAFFEPLVILLILVANATVGVIQETNAEKAIEALKEYEAETATVLREGHLISVPSADLVPGDIIEVSVGERVPADCRIVRLLSSILLVDQSIITGESLSVSKSIAEISDQDAVIQDKHCMLFSGTDISRGKCRAVVVKTGSGTEIGKIRRHLSQTEEVSTPLKRKLDEFSGFLSKVILVICILIWFVNIGNFKAHGSFLRGALYYFKIAVALAVAAIPEGLPAVVTTCLALGTRKMASRNAIIRSLPSVETLGCTSVICTDKTGTLTTNQMSVERVIVFDGVGPNGLAFTNDLEVSGATYSPEGLFKRLSGRESLSRYRNGEVVESQVAVMKDPAETISQVAELACISTLCNDSSLFYNEERQIYEKLGEPTEVALTVLAEKIGVPDSSLNSTRHVAPPEERANFCREFWLKRYEKIATLEFTRDRKSMSVLVKDQTRNGKQLLFVKGAPESIFERCIGVRIGNGKVATMTAELREQLNRLIVKLSTGVHSLRCLALAVRDDIHPREELNLVDTSTFSQVESDMTLVGIVGMLDPPRPEVHDAIQKCKIAGIRVVVITGDNKATAETICRRVGIFDEYEDLDGKSFTGREFDGLLEDQKRHAVLESSLFSRTEPVHKQKLVDLLKSFDEVVAMTGDGVNDAPALKKADIGIAMGSGTAVAKGAADMVLADDNFATIVAAVEEGRAIYNNMKQFIRYLISSNIGEVVCIFTTAFLGMPEALIPVQLLWVNLVTDGLPATALSFNAPEKDIMLQAPRKANESIVDGWLFMRYLVVGTYVGVGTVAGFIWWFLYYSGGPQMTWKELLNFESCKPSATRSWTCEVFQRREASTIALSILVTIEMLNALNSLSENQSIFVMSPFSNPILILAIIVSFILHFMILYIPFFQKIFSVAPLNFEEWMAVVWLSFPVILLDEMLKFVSRKLIQGSIRKRRV</sequence>
<dbReference type="Gene3D" id="3.40.50.1000">
    <property type="entry name" value="HAD superfamily/HAD-like"/>
    <property type="match status" value="1"/>
</dbReference>
<evidence type="ECO:0000256" key="7">
    <source>
        <dbReference type="ARBA" id="ARBA00022741"/>
    </source>
</evidence>
<dbReference type="Gene3D" id="3.40.1110.10">
    <property type="entry name" value="Calcium-transporting ATPase, cytoplasmic domain N"/>
    <property type="match status" value="1"/>
</dbReference>
<feature type="domain" description="Cation-transporting P-type ATPase N-terminal" evidence="18">
    <location>
        <begin position="3"/>
        <end position="77"/>
    </location>
</feature>
<evidence type="ECO:0000256" key="16">
    <source>
        <dbReference type="ARBA" id="ARBA00038148"/>
    </source>
</evidence>
<keyword evidence="7" id="KW-0547">Nucleotide-binding</keyword>
<dbReference type="SFLD" id="SFLDS00003">
    <property type="entry name" value="Haloacid_Dehalogenase"/>
    <property type="match status" value="1"/>
</dbReference>
<evidence type="ECO:0000256" key="12">
    <source>
        <dbReference type="ARBA" id="ARBA00022967"/>
    </source>
</evidence>
<evidence type="ECO:0000259" key="18">
    <source>
        <dbReference type="SMART" id="SM00831"/>
    </source>
</evidence>
<evidence type="ECO:0000256" key="15">
    <source>
        <dbReference type="ARBA" id="ARBA00023136"/>
    </source>
</evidence>
<keyword evidence="4" id="KW-0597">Phosphoprotein</keyword>
<dbReference type="InterPro" id="IPR036412">
    <property type="entry name" value="HAD-like_sf"/>
</dbReference>
<dbReference type="InterPro" id="IPR023214">
    <property type="entry name" value="HAD_sf"/>
</dbReference>
<dbReference type="SUPFAM" id="SSF81653">
    <property type="entry name" value="Calcium ATPase, transduction domain A"/>
    <property type="match status" value="1"/>
</dbReference>
<dbReference type="EC" id="7.2.2.10" evidence="2"/>
<dbReference type="Pfam" id="PF00690">
    <property type="entry name" value="Cation_ATPase_N"/>
    <property type="match status" value="1"/>
</dbReference>
<evidence type="ECO:0000256" key="2">
    <source>
        <dbReference type="ARBA" id="ARBA00012790"/>
    </source>
</evidence>
<accession>A0A9C7PVL3</accession>
<feature type="transmembrane region" description="Helical" evidence="17">
    <location>
        <begin position="944"/>
        <end position="966"/>
    </location>
</feature>
<dbReference type="PRINTS" id="PR00119">
    <property type="entry name" value="CATATPASE"/>
</dbReference>
<evidence type="ECO:0000313" key="20">
    <source>
        <dbReference type="Proteomes" id="UP001061958"/>
    </source>
</evidence>
<dbReference type="InterPro" id="IPR001757">
    <property type="entry name" value="P_typ_ATPase"/>
</dbReference>
<keyword evidence="11" id="KW-0703">Sarcoplasmic reticulum</keyword>
<keyword evidence="10" id="KW-0460">Magnesium</keyword>
<evidence type="ECO:0000256" key="13">
    <source>
        <dbReference type="ARBA" id="ARBA00022989"/>
    </source>
</evidence>
<dbReference type="FunFam" id="3.40.1110.10:FF:000003">
    <property type="entry name" value="Calcium-transporting ATPase"/>
    <property type="match status" value="1"/>
</dbReference>
<reference evidence="19" key="1">
    <citation type="journal article" date="2022" name="Proc. Natl. Acad. Sci. U.S.A.">
        <title>Life cycle and functional genomics of the unicellular red alga Galdieria for elucidating algal and plant evolution and industrial use.</title>
        <authorList>
            <person name="Hirooka S."/>
            <person name="Itabashi T."/>
            <person name="Ichinose T.M."/>
            <person name="Onuma R."/>
            <person name="Fujiwara T."/>
            <person name="Yamashita S."/>
            <person name="Jong L.W."/>
            <person name="Tomita R."/>
            <person name="Iwane A.H."/>
            <person name="Miyagishima S.Y."/>
        </authorList>
    </citation>
    <scope>NUCLEOTIDE SEQUENCE</scope>
    <source>
        <strain evidence="19">NBRC 102759</strain>
    </source>
</reference>
<evidence type="ECO:0000256" key="8">
    <source>
        <dbReference type="ARBA" id="ARBA00022837"/>
    </source>
</evidence>
<keyword evidence="3" id="KW-0813">Transport</keyword>